<dbReference type="HOGENOM" id="CLU_498067_0_0_1"/>
<keyword evidence="9" id="KW-1133">Transmembrane helix</keyword>
<dbReference type="STRING" id="225164.V3ZYG3"/>
<gene>
    <name evidence="11" type="ORF">LOTGIDRAFT_234927</name>
</gene>
<dbReference type="CTD" id="20249692"/>
<dbReference type="Proteomes" id="UP000030746">
    <property type="component" value="Unassembled WGS sequence"/>
</dbReference>
<dbReference type="OrthoDB" id="71307at2759"/>
<evidence type="ECO:0000256" key="9">
    <source>
        <dbReference type="SAM" id="Phobius"/>
    </source>
</evidence>
<evidence type="ECO:0000256" key="2">
    <source>
        <dbReference type="ARBA" id="ARBA00023006"/>
    </source>
</evidence>
<keyword evidence="12" id="KW-1185">Reference proteome</keyword>
<comment type="function">
    <text evidence="4">Acyl-CoA binding protein which acts as the peroxisome receptor for pexophagy but is dispensable for aggrephagy and nonselective autophagy. Binds medium- and long-chain acyl-CoA esters.</text>
</comment>
<dbReference type="PROSITE" id="PS00880">
    <property type="entry name" value="ACB_1"/>
    <property type="match status" value="1"/>
</dbReference>
<dbReference type="GO" id="GO:0000425">
    <property type="term" value="P:pexophagy"/>
    <property type="evidence" value="ECO:0007669"/>
    <property type="project" value="InterPro"/>
</dbReference>
<dbReference type="RefSeq" id="XP_009061577.1">
    <property type="nucleotide sequence ID" value="XM_009063329.1"/>
</dbReference>
<evidence type="ECO:0000256" key="8">
    <source>
        <dbReference type="SAM" id="MobiDB-lite"/>
    </source>
</evidence>
<keyword evidence="5" id="KW-0813">Transport</keyword>
<dbReference type="InterPro" id="IPR000582">
    <property type="entry name" value="Acyl-CoA-binding_protein"/>
</dbReference>
<dbReference type="PROSITE" id="PS51228">
    <property type="entry name" value="ACB_2"/>
    <property type="match status" value="1"/>
</dbReference>
<evidence type="ECO:0000313" key="11">
    <source>
        <dbReference type="EMBL" id="ESO87680.1"/>
    </source>
</evidence>
<dbReference type="AlphaFoldDB" id="V3ZYG3"/>
<dbReference type="PIRSF" id="PIRSF002412">
    <property type="entry name" value="MA_DBI"/>
    <property type="match status" value="1"/>
</dbReference>
<dbReference type="InterPro" id="IPR035984">
    <property type="entry name" value="Acyl-CoA-binding_sf"/>
</dbReference>
<dbReference type="GeneID" id="20249692"/>
<keyword evidence="9" id="KW-0812">Transmembrane</keyword>
<organism evidence="11 12">
    <name type="scientific">Lottia gigantea</name>
    <name type="common">Giant owl limpet</name>
    <dbReference type="NCBI Taxonomy" id="225164"/>
    <lineage>
        <taxon>Eukaryota</taxon>
        <taxon>Metazoa</taxon>
        <taxon>Spiralia</taxon>
        <taxon>Lophotrochozoa</taxon>
        <taxon>Mollusca</taxon>
        <taxon>Gastropoda</taxon>
        <taxon>Patellogastropoda</taxon>
        <taxon>Lottioidea</taxon>
        <taxon>Lottiidae</taxon>
        <taxon>Lottia</taxon>
    </lineage>
</organism>
<feature type="compositionally biased region" description="Acidic residues" evidence="8">
    <location>
        <begin position="138"/>
        <end position="148"/>
    </location>
</feature>
<evidence type="ECO:0000256" key="6">
    <source>
        <dbReference type="PIRSR" id="PIRSR002412-1"/>
    </source>
</evidence>
<evidence type="ECO:0000256" key="7">
    <source>
        <dbReference type="SAM" id="Coils"/>
    </source>
</evidence>
<evidence type="ECO:0000256" key="4">
    <source>
        <dbReference type="ARBA" id="ARBA00025481"/>
    </source>
</evidence>
<feature type="region of interest" description="Disordered" evidence="8">
    <location>
        <begin position="357"/>
        <end position="415"/>
    </location>
</feature>
<evidence type="ECO:0000256" key="1">
    <source>
        <dbReference type="ARBA" id="ARBA00010310"/>
    </source>
</evidence>
<protein>
    <recommendedName>
        <fullName evidence="5">Acyl-CoA-binding domain-containing protein 5</fullName>
    </recommendedName>
</protein>
<keyword evidence="3 5" id="KW-0446">Lipid-binding</keyword>
<dbReference type="OMA" id="MPMTIEV"/>
<evidence type="ECO:0000256" key="5">
    <source>
        <dbReference type="PIRNR" id="PIRNR002412"/>
    </source>
</evidence>
<dbReference type="EMBL" id="KB202849">
    <property type="protein sequence ID" value="ESO87680.1"/>
    <property type="molecule type" value="Genomic_DNA"/>
</dbReference>
<feature type="compositionally biased region" description="Low complexity" evidence="8">
    <location>
        <begin position="381"/>
        <end position="397"/>
    </location>
</feature>
<dbReference type="InterPro" id="IPR016347">
    <property type="entry name" value="ACBD5"/>
</dbReference>
<dbReference type="PRINTS" id="PR00689">
    <property type="entry name" value="ACOABINDINGP"/>
</dbReference>
<dbReference type="KEGG" id="lgi:LOTGIDRAFT_234927"/>
<dbReference type="PANTHER" id="PTHR23310">
    <property type="entry name" value="ACYL-COA-BINDING PROTEIN, ACBP"/>
    <property type="match status" value="1"/>
</dbReference>
<dbReference type="InterPro" id="IPR014352">
    <property type="entry name" value="FERM/acyl-CoA-bd_prot_sf"/>
</dbReference>
<reference evidence="11 12" key="1">
    <citation type="journal article" date="2013" name="Nature">
        <title>Insights into bilaterian evolution from three spiralian genomes.</title>
        <authorList>
            <person name="Simakov O."/>
            <person name="Marletaz F."/>
            <person name="Cho S.J."/>
            <person name="Edsinger-Gonzales E."/>
            <person name="Havlak P."/>
            <person name="Hellsten U."/>
            <person name="Kuo D.H."/>
            <person name="Larsson T."/>
            <person name="Lv J."/>
            <person name="Arendt D."/>
            <person name="Savage R."/>
            <person name="Osoegawa K."/>
            <person name="de Jong P."/>
            <person name="Grimwood J."/>
            <person name="Chapman J.A."/>
            <person name="Shapiro H."/>
            <person name="Aerts A."/>
            <person name="Otillar R.P."/>
            <person name="Terry A.Y."/>
            <person name="Boore J.L."/>
            <person name="Grigoriev I.V."/>
            <person name="Lindberg D.R."/>
            <person name="Seaver E.C."/>
            <person name="Weisblat D.A."/>
            <person name="Putnam N.H."/>
            <person name="Rokhsar D.S."/>
        </authorList>
    </citation>
    <scope>NUCLEOTIDE SEQUENCE [LARGE SCALE GENOMIC DNA]</scope>
</reference>
<proteinExistence type="inferred from homology"/>
<dbReference type="GO" id="GO:0005737">
    <property type="term" value="C:cytoplasm"/>
    <property type="evidence" value="ECO:0007669"/>
    <property type="project" value="TreeGrafter"/>
</dbReference>
<dbReference type="SUPFAM" id="SSF47027">
    <property type="entry name" value="Acyl-CoA binding protein"/>
    <property type="match status" value="1"/>
</dbReference>
<evidence type="ECO:0000313" key="12">
    <source>
        <dbReference type="Proteomes" id="UP000030746"/>
    </source>
</evidence>
<name>V3ZYG3_LOTGI</name>
<keyword evidence="2" id="KW-0072">Autophagy</keyword>
<dbReference type="InterPro" id="IPR022408">
    <property type="entry name" value="Acyl-CoA-binding_prot_CS"/>
</dbReference>
<keyword evidence="7" id="KW-0175">Coiled coil</keyword>
<feature type="binding site" evidence="6">
    <location>
        <position position="63"/>
    </location>
    <ligand>
        <name>an acyl-CoA</name>
        <dbReference type="ChEBI" id="CHEBI:58342"/>
    </ligand>
</feature>
<comment type="similarity">
    <text evidence="1">Belongs to the ATG37 family.</text>
</comment>
<feature type="binding site" evidence="6">
    <location>
        <begin position="37"/>
        <end position="41"/>
    </location>
    <ligand>
        <name>an acyl-CoA</name>
        <dbReference type="ChEBI" id="CHEBI:58342"/>
    </ligand>
</feature>
<keyword evidence="9" id="KW-0472">Membrane</keyword>
<feature type="region of interest" description="Disordered" evidence="8">
    <location>
        <begin position="219"/>
        <end position="238"/>
    </location>
</feature>
<feature type="compositionally biased region" description="Polar residues" evidence="8">
    <location>
        <begin position="365"/>
        <end position="380"/>
    </location>
</feature>
<dbReference type="GO" id="GO:0000062">
    <property type="term" value="F:fatty-acyl-CoA binding"/>
    <property type="evidence" value="ECO:0007669"/>
    <property type="project" value="InterPro"/>
</dbReference>
<feature type="transmembrane region" description="Helical" evidence="9">
    <location>
        <begin position="480"/>
        <end position="498"/>
    </location>
</feature>
<feature type="region of interest" description="Disordered" evidence="8">
    <location>
        <begin position="121"/>
        <end position="161"/>
    </location>
</feature>
<feature type="compositionally biased region" description="Acidic residues" evidence="8">
    <location>
        <begin position="227"/>
        <end position="238"/>
    </location>
</feature>
<feature type="coiled-coil region" evidence="7">
    <location>
        <begin position="430"/>
        <end position="466"/>
    </location>
</feature>
<dbReference type="PANTHER" id="PTHR23310:SF77">
    <property type="entry name" value="LD25952P"/>
    <property type="match status" value="1"/>
</dbReference>
<evidence type="ECO:0000256" key="3">
    <source>
        <dbReference type="ARBA" id="ARBA00023121"/>
    </source>
</evidence>
<dbReference type="FunFam" id="1.20.80.10:FF:000010">
    <property type="entry name" value="Acyl-CoA-binding domain-containing protein 5"/>
    <property type="match status" value="1"/>
</dbReference>
<evidence type="ECO:0000259" key="10">
    <source>
        <dbReference type="PROSITE" id="PS51228"/>
    </source>
</evidence>
<dbReference type="Pfam" id="PF00887">
    <property type="entry name" value="ACBP"/>
    <property type="match status" value="1"/>
</dbReference>
<feature type="binding site" evidence="6">
    <location>
        <begin position="17"/>
        <end position="26"/>
    </location>
    <ligand>
        <name>an acyl-CoA</name>
        <dbReference type="ChEBI" id="CHEBI:58342"/>
    </ligand>
</feature>
<dbReference type="CDD" id="cd00435">
    <property type="entry name" value="ACBP"/>
    <property type="match status" value="1"/>
</dbReference>
<sequence>MADTTAKTKFDAAVKVIRGLPKNGTFQPSHELMLKFYGFYKQSTEGPCTQSKPGFWDVVNKAKWEAWNKLGDMPKEEAMLSYVDELKSIIEAMPQTKEVGHFLDKLGFFYEVVDEKDEVRSSSMKKLGNGDIQHDGQDSEGEEQEIETESNVSWNQDAELDPDFNHSTAVEEIMRKSEFINGNQKHITVSEYQTTHSKVSFDNQRPNINCKREEIHVNGGMNGVEESGSESDEFCDTSDEPIQDPVVNGDISMQLNTSTPISKTGHHVRFSDVVDTPVLHSNQTSRNSQHRDLRLGLLSNSVPFAAKTKKEAMLSDSLLVNATSNDSLNLSTDSQLGVSLHHPDNSILNQSECESVMSRGGGNVQKGQGSFPVSSDSFNDSVGSRGNSGNVSGSRRGLFNTNSGGSGEDGDDVLRGRNYSDLNEQIAVALVRLQQDMNGVLSRLTNLEAMTERQNQERERKELQKKSQWWPFGNLSKRTAAFIFVWPFVAHFIIALVCKRKRYHWF</sequence>
<dbReference type="GO" id="GO:0006631">
    <property type="term" value="P:fatty acid metabolic process"/>
    <property type="evidence" value="ECO:0007669"/>
    <property type="project" value="TreeGrafter"/>
</dbReference>
<feature type="binding site" evidence="6">
    <location>
        <position position="82"/>
    </location>
    <ligand>
        <name>an acyl-CoA</name>
        <dbReference type="ChEBI" id="CHEBI:58342"/>
    </ligand>
</feature>
<feature type="domain" description="ACB" evidence="10">
    <location>
        <begin position="6"/>
        <end position="95"/>
    </location>
</feature>
<dbReference type="Gene3D" id="1.20.80.10">
    <property type="match status" value="1"/>
</dbReference>
<accession>V3ZYG3</accession>